<protein>
    <submittedName>
        <fullName evidence="1">Uncharacterized protein</fullName>
    </submittedName>
</protein>
<evidence type="ECO:0000313" key="1">
    <source>
        <dbReference type="EMBL" id="SMA53533.1"/>
    </source>
</evidence>
<dbReference type="AlphaFoldDB" id="A0A238GXK8"/>
<dbReference type="Proteomes" id="UP000198366">
    <property type="component" value="Chromosome I"/>
</dbReference>
<proteinExistence type="predicted"/>
<sequence>MTLGIDETGRGCLAGSLRSHLTLGRIRIR</sequence>
<name>A0A238GXK8_HELPX</name>
<organism evidence="1 2">
    <name type="scientific">Helicobacter pylori</name>
    <name type="common">Campylobacter pylori</name>
    <dbReference type="NCBI Taxonomy" id="210"/>
    <lineage>
        <taxon>Bacteria</taxon>
        <taxon>Pseudomonadati</taxon>
        <taxon>Campylobacterota</taxon>
        <taxon>Epsilonproteobacteria</taxon>
        <taxon>Campylobacterales</taxon>
        <taxon>Helicobacteraceae</taxon>
        <taxon>Helicobacter</taxon>
    </lineage>
</organism>
<reference evidence="1 2" key="1">
    <citation type="submission" date="2016-12" db="EMBL/GenBank/DDBJ databases">
        <authorList>
            <person name="Song W.-J."/>
            <person name="Kurnit D.M."/>
        </authorList>
    </citation>
    <scope>NUCLEOTIDE SEQUENCE [LARGE SCALE GENOMIC DNA]</scope>
    <source>
        <strain evidence="1">BCM-300</strain>
    </source>
</reference>
<accession>A0A238GXK8</accession>
<gene>
    <name evidence="1" type="ORF">BCM300_01575</name>
</gene>
<evidence type="ECO:0000313" key="2">
    <source>
        <dbReference type="Proteomes" id="UP000198366"/>
    </source>
</evidence>
<dbReference type="EMBL" id="LT837687">
    <property type="protein sequence ID" value="SMA53533.1"/>
    <property type="molecule type" value="Genomic_DNA"/>
</dbReference>